<dbReference type="GO" id="GO:0019843">
    <property type="term" value="F:rRNA binding"/>
    <property type="evidence" value="ECO:0007669"/>
    <property type="project" value="InterPro"/>
</dbReference>
<keyword evidence="2" id="KW-1185">Reference proteome</keyword>
<gene>
    <name evidence="1" type="ORF">BQ4739_LOCUS18319</name>
</gene>
<reference evidence="1 2" key="1">
    <citation type="submission" date="2016-10" db="EMBL/GenBank/DDBJ databases">
        <authorList>
            <person name="Cai Z."/>
        </authorList>
    </citation>
    <scope>NUCLEOTIDE SEQUENCE [LARGE SCALE GENOMIC DNA]</scope>
</reference>
<dbReference type="GO" id="GO:0003735">
    <property type="term" value="F:structural constituent of ribosome"/>
    <property type="evidence" value="ECO:0007669"/>
    <property type="project" value="InterPro"/>
</dbReference>
<dbReference type="STRING" id="3088.A0A383WLE6"/>
<organism evidence="1 2">
    <name type="scientific">Tetradesmus obliquus</name>
    <name type="common">Green alga</name>
    <name type="synonym">Acutodesmus obliquus</name>
    <dbReference type="NCBI Taxonomy" id="3088"/>
    <lineage>
        <taxon>Eukaryota</taxon>
        <taxon>Viridiplantae</taxon>
        <taxon>Chlorophyta</taxon>
        <taxon>core chlorophytes</taxon>
        <taxon>Chlorophyceae</taxon>
        <taxon>CS clade</taxon>
        <taxon>Sphaeropleales</taxon>
        <taxon>Scenedesmaceae</taxon>
        <taxon>Tetradesmus</taxon>
    </lineage>
</organism>
<dbReference type="GO" id="GO:0009507">
    <property type="term" value="C:chloroplast"/>
    <property type="evidence" value="ECO:0007669"/>
    <property type="project" value="InterPro"/>
</dbReference>
<dbReference type="GO" id="GO:0006412">
    <property type="term" value="P:translation"/>
    <property type="evidence" value="ECO:0007669"/>
    <property type="project" value="InterPro"/>
</dbReference>
<dbReference type="Pfam" id="PF17257">
    <property type="entry name" value="DUF5323"/>
    <property type="match status" value="1"/>
</dbReference>
<dbReference type="GO" id="GO:0005840">
    <property type="term" value="C:ribosome"/>
    <property type="evidence" value="ECO:0007669"/>
    <property type="project" value="InterPro"/>
</dbReference>
<evidence type="ECO:0000313" key="1">
    <source>
        <dbReference type="EMBL" id="SZX77989.1"/>
    </source>
</evidence>
<sequence>MFTAVAGQQSVAVRSRDVACNASTPRQKATKRHVRARPIKYTPADKNRTPHEYAPLPPAPPAVVVISKSN</sequence>
<name>A0A383WLE6_TETOB</name>
<protein>
    <submittedName>
        <fullName evidence="1">Uncharacterized protein</fullName>
    </submittedName>
</protein>
<accession>A0A383WLE6</accession>
<evidence type="ECO:0000313" key="2">
    <source>
        <dbReference type="Proteomes" id="UP000256970"/>
    </source>
</evidence>
<dbReference type="EMBL" id="FNXT01001299">
    <property type="protein sequence ID" value="SZX77989.1"/>
    <property type="molecule type" value="Genomic_DNA"/>
</dbReference>
<dbReference type="Proteomes" id="UP000256970">
    <property type="component" value="Unassembled WGS sequence"/>
</dbReference>
<dbReference type="OrthoDB" id="522161at2759"/>
<proteinExistence type="predicted"/>
<dbReference type="AlphaFoldDB" id="A0A383WLE6"/>
<dbReference type="InterPro" id="IPR020526">
    <property type="entry name" value="Ribosomal_cL38"/>
</dbReference>